<comment type="caution">
    <text evidence="1">The sequence shown here is derived from an EMBL/GenBank/DDBJ whole genome shotgun (WGS) entry which is preliminary data.</text>
</comment>
<organism evidence="1 2">
    <name type="scientific">Candidatus Andersenbacteria bacterium RIFCSPHIGHO2_12_FULL_45_11</name>
    <dbReference type="NCBI Taxonomy" id="1797281"/>
    <lineage>
        <taxon>Bacteria</taxon>
        <taxon>Candidatus Anderseniibacteriota</taxon>
    </lineage>
</organism>
<accession>A0A1G1X673</accession>
<dbReference type="AlphaFoldDB" id="A0A1G1X673"/>
<sequence length="71" mass="7940">MEVTMKYQALFEVRNGSGLEMPYRVDFEANNDREALQQAPILGAAGGKLSGVCCIRICSECGREKEDWLKI</sequence>
<dbReference type="EMBL" id="MHHR01000001">
    <property type="protein sequence ID" value="OGY35281.1"/>
    <property type="molecule type" value="Genomic_DNA"/>
</dbReference>
<dbReference type="Proteomes" id="UP000177528">
    <property type="component" value="Unassembled WGS sequence"/>
</dbReference>
<evidence type="ECO:0000313" key="2">
    <source>
        <dbReference type="Proteomes" id="UP000177528"/>
    </source>
</evidence>
<protein>
    <submittedName>
        <fullName evidence="1">Uncharacterized protein</fullName>
    </submittedName>
</protein>
<proteinExistence type="predicted"/>
<reference evidence="1 2" key="1">
    <citation type="journal article" date="2016" name="Nat. Commun.">
        <title>Thousands of microbial genomes shed light on interconnected biogeochemical processes in an aquifer system.</title>
        <authorList>
            <person name="Anantharaman K."/>
            <person name="Brown C.T."/>
            <person name="Hug L.A."/>
            <person name="Sharon I."/>
            <person name="Castelle C.J."/>
            <person name="Probst A.J."/>
            <person name="Thomas B.C."/>
            <person name="Singh A."/>
            <person name="Wilkins M.J."/>
            <person name="Karaoz U."/>
            <person name="Brodie E.L."/>
            <person name="Williams K.H."/>
            <person name="Hubbard S.S."/>
            <person name="Banfield J.F."/>
        </authorList>
    </citation>
    <scope>NUCLEOTIDE SEQUENCE [LARGE SCALE GENOMIC DNA]</scope>
</reference>
<name>A0A1G1X673_9BACT</name>
<gene>
    <name evidence="1" type="ORF">A3D99_04245</name>
</gene>
<evidence type="ECO:0000313" key="1">
    <source>
        <dbReference type="EMBL" id="OGY35281.1"/>
    </source>
</evidence>